<dbReference type="OrthoDB" id="9801810at2"/>
<dbReference type="InterPro" id="IPR011831">
    <property type="entry name" value="ADP-Glc_PPase"/>
</dbReference>
<evidence type="ECO:0000313" key="13">
    <source>
        <dbReference type="Proteomes" id="UP000005317"/>
    </source>
</evidence>
<evidence type="ECO:0000256" key="2">
    <source>
        <dbReference type="ARBA" id="ARBA00022600"/>
    </source>
</evidence>
<evidence type="ECO:0000256" key="8">
    <source>
        <dbReference type="ARBA" id="ARBA00023277"/>
    </source>
</evidence>
<dbReference type="HAMAP" id="MF_00624">
    <property type="entry name" value="GlgC"/>
    <property type="match status" value="1"/>
</dbReference>
<dbReference type="RefSeq" id="WP_002708959.1">
    <property type="nucleotide sequence ID" value="NZ_JH651384.1"/>
</dbReference>
<evidence type="ECO:0000256" key="6">
    <source>
        <dbReference type="ARBA" id="ARBA00022840"/>
    </source>
</evidence>
<dbReference type="CDD" id="cd04651">
    <property type="entry name" value="LbH_G1P_AT_C"/>
    <property type="match status" value="1"/>
</dbReference>
<evidence type="ECO:0000256" key="1">
    <source>
        <dbReference type="ARBA" id="ARBA00010443"/>
    </source>
</evidence>
<evidence type="ECO:0000259" key="11">
    <source>
        <dbReference type="Pfam" id="PF24894"/>
    </source>
</evidence>
<dbReference type="AlphaFoldDB" id="A0A656HF41"/>
<feature type="binding site" evidence="9">
    <location>
        <position position="187"/>
    </location>
    <ligand>
        <name>alpha-D-glucose 1-phosphate</name>
        <dbReference type="ChEBI" id="CHEBI:58601"/>
    </ligand>
</feature>
<feature type="binding site" evidence="9">
    <location>
        <position position="220"/>
    </location>
    <ligand>
        <name>alpha-D-glucose 1-phosphate</name>
        <dbReference type="ChEBI" id="CHEBI:58601"/>
    </ligand>
</feature>
<dbReference type="InterPro" id="IPR011004">
    <property type="entry name" value="Trimer_LpxA-like_sf"/>
</dbReference>
<dbReference type="NCBIfam" id="TIGR02091">
    <property type="entry name" value="glgC"/>
    <property type="match status" value="1"/>
</dbReference>
<accession>A0A656HF41</accession>
<organism evidence="12 13">
    <name type="scientific">Thiothrix nivea (strain ATCC 35100 / DSM 5205 / JP2)</name>
    <dbReference type="NCBI Taxonomy" id="870187"/>
    <lineage>
        <taxon>Bacteria</taxon>
        <taxon>Pseudomonadati</taxon>
        <taxon>Pseudomonadota</taxon>
        <taxon>Gammaproteobacteria</taxon>
        <taxon>Thiotrichales</taxon>
        <taxon>Thiotrichaceae</taxon>
        <taxon>Thiothrix</taxon>
    </lineage>
</organism>
<dbReference type="EMBL" id="JH651384">
    <property type="protein sequence ID" value="EIJ35047.1"/>
    <property type="molecule type" value="Genomic_DNA"/>
</dbReference>
<comment type="similarity">
    <text evidence="1 9">Belongs to the bacterial/plant glucose-1-phosphate adenylyltransferase family.</text>
</comment>
<feature type="site" description="Could play a key role in the communication between the regulatory and the substrate sites" evidence="9">
    <location>
        <position position="82"/>
    </location>
</feature>
<evidence type="ECO:0000313" key="12">
    <source>
        <dbReference type="EMBL" id="EIJ35047.1"/>
    </source>
</evidence>
<gene>
    <name evidence="9" type="primary">glgC</name>
    <name evidence="12" type="ORF">Thini_2504</name>
</gene>
<evidence type="ECO:0000259" key="10">
    <source>
        <dbReference type="Pfam" id="PF00483"/>
    </source>
</evidence>
<dbReference type="Pfam" id="PF24894">
    <property type="entry name" value="Hexapep_GlmU"/>
    <property type="match status" value="1"/>
</dbReference>
<dbReference type="Gene3D" id="3.90.550.10">
    <property type="entry name" value="Spore Coat Polysaccharide Biosynthesis Protein SpsA, Chain A"/>
    <property type="match status" value="1"/>
</dbReference>
<evidence type="ECO:0000256" key="9">
    <source>
        <dbReference type="HAMAP-Rule" id="MF_00624"/>
    </source>
</evidence>
<dbReference type="PROSITE" id="PS00810">
    <property type="entry name" value="ADP_GLC_PYROPHOSPH_3"/>
    <property type="match status" value="1"/>
</dbReference>
<comment type="function">
    <text evidence="9">Involved in the biosynthesis of ADP-glucose, a building block required for the elongation reactions to produce glycogen. Catalyzes the reaction between ATP and alpha-D-glucose 1-phosphate (G1P) to produce pyrophosphate and ADP-Glc.</text>
</comment>
<feature type="domain" description="Nucleotidyl transferase" evidence="10">
    <location>
        <begin position="30"/>
        <end position="294"/>
    </location>
</feature>
<dbReference type="Proteomes" id="UP000005317">
    <property type="component" value="Unassembled WGS sequence"/>
</dbReference>
<dbReference type="SUPFAM" id="SSF51161">
    <property type="entry name" value="Trimeric LpxA-like enzymes"/>
    <property type="match status" value="1"/>
</dbReference>
<evidence type="ECO:0000256" key="7">
    <source>
        <dbReference type="ARBA" id="ARBA00023056"/>
    </source>
</evidence>
<dbReference type="CDD" id="cd02508">
    <property type="entry name" value="ADP_Glucose_PP"/>
    <property type="match status" value="1"/>
</dbReference>
<evidence type="ECO:0000256" key="5">
    <source>
        <dbReference type="ARBA" id="ARBA00022741"/>
    </source>
</evidence>
<comment type="catalytic activity">
    <reaction evidence="9">
        <text>alpha-D-glucose 1-phosphate + ATP + H(+) = ADP-alpha-D-glucose + diphosphate</text>
        <dbReference type="Rhea" id="RHEA:12120"/>
        <dbReference type="ChEBI" id="CHEBI:15378"/>
        <dbReference type="ChEBI" id="CHEBI:30616"/>
        <dbReference type="ChEBI" id="CHEBI:33019"/>
        <dbReference type="ChEBI" id="CHEBI:57498"/>
        <dbReference type="ChEBI" id="CHEBI:58601"/>
        <dbReference type="EC" id="2.7.7.27"/>
    </reaction>
</comment>
<comment type="pathway">
    <text evidence="9">Glycan biosynthesis; glycogen biosynthesis.</text>
</comment>
<feature type="binding site" evidence="9">
    <location>
        <position position="122"/>
    </location>
    <ligand>
        <name>alpha-D-glucose 1-phosphate</name>
        <dbReference type="ChEBI" id="CHEBI:58601"/>
    </ligand>
</feature>
<keyword evidence="8 9" id="KW-0119">Carbohydrate metabolism</keyword>
<keyword evidence="6 9" id="KW-0067">ATP-binding</keyword>
<reference evidence="13" key="1">
    <citation type="journal article" date="2011" name="Stand. Genomic Sci.">
        <title>Genome sequence of the filamentous, gliding Thiothrix nivea neotype strain (JP2(T)).</title>
        <authorList>
            <person name="Lapidus A."/>
            <person name="Nolan M."/>
            <person name="Lucas S."/>
            <person name="Glavina Del Rio T."/>
            <person name="Tice H."/>
            <person name="Cheng J.F."/>
            <person name="Tapia R."/>
            <person name="Han C."/>
            <person name="Goodwin L."/>
            <person name="Pitluck S."/>
            <person name="Liolios K."/>
            <person name="Pagani I."/>
            <person name="Ivanova N."/>
            <person name="Huntemann M."/>
            <person name="Mavromatis K."/>
            <person name="Mikhailova N."/>
            <person name="Pati A."/>
            <person name="Chen A."/>
            <person name="Palaniappan K."/>
            <person name="Land M."/>
            <person name="Brambilla E.M."/>
            <person name="Rohde M."/>
            <person name="Abt B."/>
            <person name="Verbarg S."/>
            <person name="Goker M."/>
            <person name="Bristow J."/>
            <person name="Eisen J.A."/>
            <person name="Markowitz V."/>
            <person name="Hugenholtz P."/>
            <person name="Kyrpides N.C."/>
            <person name="Klenk H.P."/>
            <person name="Woyke T."/>
        </authorList>
    </citation>
    <scope>NUCLEOTIDE SEQUENCE [LARGE SCALE GENOMIC DNA]</scope>
    <source>
        <strain evidence="13">ATCC 35100 / DSM 5205 / JP2</strain>
    </source>
</reference>
<protein>
    <recommendedName>
        <fullName evidence="9">Glucose-1-phosphate adenylyltransferase</fullName>
        <ecNumber evidence="9">2.7.7.27</ecNumber>
    </recommendedName>
    <alternativeName>
        <fullName evidence="9">ADP-glucose pyrophosphorylase</fullName>
        <shortName evidence="9">ADPGlc PPase</shortName>
    </alternativeName>
    <alternativeName>
        <fullName evidence="9">ADP-glucose synthase</fullName>
    </alternativeName>
</protein>
<dbReference type="PROSITE" id="PS00808">
    <property type="entry name" value="ADP_GLC_PYROPHOSPH_1"/>
    <property type="match status" value="1"/>
</dbReference>
<dbReference type="InterPro" id="IPR005836">
    <property type="entry name" value="ADP_Glu_pyroP_CS"/>
</dbReference>
<dbReference type="InterPro" id="IPR056818">
    <property type="entry name" value="GlmU/GlgC-like_hexapep"/>
</dbReference>
<keyword evidence="7 9" id="KW-0320">Glycogen biosynthesis</keyword>
<name>A0A656HF41_THINJ</name>
<feature type="binding site" evidence="9">
    <location>
        <begin position="202"/>
        <end position="203"/>
    </location>
    <ligand>
        <name>alpha-D-glucose 1-phosphate</name>
        <dbReference type="ChEBI" id="CHEBI:58601"/>
    </ligand>
</feature>
<dbReference type="NCBIfam" id="NF002023">
    <property type="entry name" value="PRK00844.1"/>
    <property type="match status" value="1"/>
</dbReference>
<dbReference type="GO" id="GO:0008878">
    <property type="term" value="F:glucose-1-phosphate adenylyltransferase activity"/>
    <property type="evidence" value="ECO:0007669"/>
    <property type="project" value="UniProtKB-UniRule"/>
</dbReference>
<keyword evidence="4 9" id="KW-0548">Nucleotidyltransferase</keyword>
<sequence length="442" mass="50106">MTLDKNQQAKLYRYYTEPKMVTELTRKTLALVLAGGEGSRLKDLTMWRAKPSVPFGGKYRIIDFALSNCVNSGIRRVGVLTQYKSHSMIRHLQRAWGFMRAEIGEFVEILPAQQRTSKKEWYQGTADALFQNIDIVQRHDPEYVLVLGGDHIYTMDYSKMLIHHVESGADFTVGCIEVPVEEAKGFGVMSVDDNLRITQFVEKPPHPEEIPGKPGMALASMGIYIFSRDFLYKVLHEDASKIHSSRDFGKDIIPSNIHTSTAIAHPFRKDNGEPGYWRDVGTVHSYWQANMELCSVEPELNLYDRDWPIWTYQPQFPPAKFVFDDEGRRGEAIDSLVSAGCILSGARVKRSLVFFATNIESYSHIRDSVILPKVNIGKNCKISKTIIDKGTVIPDGMIIGEDLDLDRKRFHVTPEGIVLVTAEMMGQKLHSGDKDMLWRMAS</sequence>
<keyword evidence="3 9" id="KW-0808">Transferase</keyword>
<dbReference type="SUPFAM" id="SSF53448">
    <property type="entry name" value="Nucleotide-diphospho-sugar transferases"/>
    <property type="match status" value="1"/>
</dbReference>
<dbReference type="EC" id="2.7.7.27" evidence="9"/>
<evidence type="ECO:0000256" key="4">
    <source>
        <dbReference type="ARBA" id="ARBA00022695"/>
    </source>
</evidence>
<dbReference type="GO" id="GO:0005978">
    <property type="term" value="P:glycogen biosynthetic process"/>
    <property type="evidence" value="ECO:0007669"/>
    <property type="project" value="UniProtKB-UniRule"/>
</dbReference>
<dbReference type="GO" id="GO:0005524">
    <property type="term" value="F:ATP binding"/>
    <property type="evidence" value="ECO:0007669"/>
    <property type="project" value="UniProtKB-KW"/>
</dbReference>
<dbReference type="InterPro" id="IPR023049">
    <property type="entry name" value="GlgC_bac"/>
</dbReference>
<comment type="subunit">
    <text evidence="9">Homotetramer.</text>
</comment>
<dbReference type="PROSITE" id="PS00809">
    <property type="entry name" value="ADP_GLC_PYROPHOSPH_2"/>
    <property type="match status" value="1"/>
</dbReference>
<evidence type="ECO:0000256" key="3">
    <source>
        <dbReference type="ARBA" id="ARBA00022679"/>
    </source>
</evidence>
<keyword evidence="13" id="KW-1185">Reference proteome</keyword>
<dbReference type="NCBIfam" id="NF001947">
    <property type="entry name" value="PRK00725.1"/>
    <property type="match status" value="1"/>
</dbReference>
<dbReference type="UniPathway" id="UPA00164"/>
<keyword evidence="2 9" id="KW-0321">Glycogen metabolism</keyword>
<feature type="site" description="Could play a key role in the communication between the regulatory and the substrate sites" evidence="9">
    <location>
        <position position="121"/>
    </location>
</feature>
<feature type="domain" description="Glucose-1-phosphate adenylyltransferase/Bifunctional protein GlmU-like C-terminal hexapeptide" evidence="11">
    <location>
        <begin position="317"/>
        <end position="420"/>
    </location>
</feature>
<proteinExistence type="inferred from homology"/>
<dbReference type="PANTHER" id="PTHR43523:SF2">
    <property type="entry name" value="GLUCOSE-1-PHOSPHATE ADENYLYLTRANSFERASE"/>
    <property type="match status" value="1"/>
</dbReference>
<dbReference type="PANTHER" id="PTHR43523">
    <property type="entry name" value="GLUCOSE-1-PHOSPHATE ADENYLYLTRANSFERASE-RELATED"/>
    <property type="match status" value="1"/>
</dbReference>
<dbReference type="InterPro" id="IPR029044">
    <property type="entry name" value="Nucleotide-diphossugar_trans"/>
</dbReference>
<dbReference type="Pfam" id="PF00483">
    <property type="entry name" value="NTP_transferase"/>
    <property type="match status" value="1"/>
</dbReference>
<dbReference type="InterPro" id="IPR005835">
    <property type="entry name" value="NTP_transferase_dom"/>
</dbReference>
<keyword evidence="5 9" id="KW-0547">Nucleotide-binding</keyword>
<dbReference type="Gene3D" id="2.160.10.10">
    <property type="entry name" value="Hexapeptide repeat proteins"/>
    <property type="match status" value="1"/>
</dbReference>